<keyword evidence="8" id="KW-1185">Reference proteome</keyword>
<comment type="similarity">
    <text evidence="2">Belongs to the Nudix hydrolase family.</text>
</comment>
<evidence type="ECO:0000256" key="1">
    <source>
        <dbReference type="ARBA" id="ARBA00001946"/>
    </source>
</evidence>
<keyword evidence="3" id="KW-0479">Metal-binding</keyword>
<organism evidence="7 8">
    <name type="scientific">Bacillus bingmayongensis</name>
    <dbReference type="NCBI Taxonomy" id="1150157"/>
    <lineage>
        <taxon>Bacteria</taxon>
        <taxon>Bacillati</taxon>
        <taxon>Bacillota</taxon>
        <taxon>Bacilli</taxon>
        <taxon>Bacillales</taxon>
        <taxon>Bacillaceae</taxon>
        <taxon>Bacillus</taxon>
    </lineage>
</organism>
<gene>
    <name evidence="7" type="ORF">U2I54_22690</name>
</gene>
<dbReference type="SUPFAM" id="SSF55811">
    <property type="entry name" value="Nudix"/>
    <property type="match status" value="1"/>
</dbReference>
<dbReference type="Proteomes" id="UP001291930">
    <property type="component" value="Unassembled WGS sequence"/>
</dbReference>
<evidence type="ECO:0000313" key="7">
    <source>
        <dbReference type="EMBL" id="MDZ5609784.1"/>
    </source>
</evidence>
<evidence type="ECO:0000256" key="4">
    <source>
        <dbReference type="ARBA" id="ARBA00022801"/>
    </source>
</evidence>
<dbReference type="InterPro" id="IPR015797">
    <property type="entry name" value="NUDIX_hydrolase-like_dom_sf"/>
</dbReference>
<dbReference type="PROSITE" id="PS51462">
    <property type="entry name" value="NUDIX"/>
    <property type="match status" value="1"/>
</dbReference>
<dbReference type="RefSeq" id="WP_374219174.1">
    <property type="nucleotide sequence ID" value="NZ_JAXOVW010000083.1"/>
</dbReference>
<sequence length="168" mass="19672">MYKHTLCFIRRNEEILMLNREYDPVKGLWNGVGGKIESGETPLESAIREIKEETDIDVKSNQIYFKGIITWEADHTYSGGMYAYVVDVSNNFYYQTPKKTTEGILDWKSVSWILSEYNYGVGEMIPHFLPKLLNSPEIFEHKCVFTNHILVEYKYKDLKGLDEKIGQW</sequence>
<proteinExistence type="inferred from homology"/>
<dbReference type="CDD" id="cd18886">
    <property type="entry name" value="NUDIX_MutT_Nudt1"/>
    <property type="match status" value="1"/>
</dbReference>
<evidence type="ECO:0000259" key="6">
    <source>
        <dbReference type="PROSITE" id="PS51462"/>
    </source>
</evidence>
<dbReference type="PANTHER" id="PTHR43758:SF2">
    <property type="entry name" value="OXIDIZED PURINE NUCLEOSIDE TRIPHOSPHATE HYDROLASE"/>
    <property type="match status" value="1"/>
</dbReference>
<dbReference type="Pfam" id="PF00293">
    <property type="entry name" value="NUDIX"/>
    <property type="match status" value="1"/>
</dbReference>
<keyword evidence="5" id="KW-0460">Magnesium</keyword>
<dbReference type="PANTHER" id="PTHR43758">
    <property type="entry name" value="7,8-DIHYDRO-8-OXOGUANINE TRIPHOSPHATASE"/>
    <property type="match status" value="1"/>
</dbReference>
<name>A0ABU5K271_9BACI</name>
<evidence type="ECO:0000256" key="3">
    <source>
        <dbReference type="ARBA" id="ARBA00022723"/>
    </source>
</evidence>
<comment type="caution">
    <text evidence="7">The sequence shown here is derived from an EMBL/GenBank/DDBJ whole genome shotgun (WGS) entry which is preliminary data.</text>
</comment>
<feature type="domain" description="Nudix hydrolase" evidence="6">
    <location>
        <begin position="1"/>
        <end position="168"/>
    </location>
</feature>
<dbReference type="InterPro" id="IPR000086">
    <property type="entry name" value="NUDIX_hydrolase_dom"/>
</dbReference>
<evidence type="ECO:0000256" key="2">
    <source>
        <dbReference type="ARBA" id="ARBA00005582"/>
    </source>
</evidence>
<reference evidence="8" key="1">
    <citation type="submission" date="2023-11" db="EMBL/GenBank/DDBJ databases">
        <title>Genome Sequence of Bacillus pseudomycoides stain BUPM19.</title>
        <authorList>
            <person name="Farhat A."/>
        </authorList>
    </citation>
    <scope>NUCLEOTIDE SEQUENCE [LARGE SCALE GENOMIC DNA]</scope>
    <source>
        <strain evidence="8">BUPM19</strain>
    </source>
</reference>
<protein>
    <submittedName>
        <fullName evidence="7">8-oxo-dGTP diphosphatase</fullName>
    </submittedName>
</protein>
<evidence type="ECO:0000313" key="8">
    <source>
        <dbReference type="Proteomes" id="UP001291930"/>
    </source>
</evidence>
<comment type="cofactor">
    <cofactor evidence="1">
        <name>Mg(2+)</name>
        <dbReference type="ChEBI" id="CHEBI:18420"/>
    </cofactor>
</comment>
<evidence type="ECO:0000256" key="5">
    <source>
        <dbReference type="ARBA" id="ARBA00022842"/>
    </source>
</evidence>
<accession>A0ABU5K271</accession>
<dbReference type="EMBL" id="JAXOVW010000083">
    <property type="protein sequence ID" value="MDZ5609784.1"/>
    <property type="molecule type" value="Genomic_DNA"/>
</dbReference>
<dbReference type="Gene3D" id="3.90.79.10">
    <property type="entry name" value="Nucleoside Triphosphate Pyrophosphohydrolase"/>
    <property type="match status" value="1"/>
</dbReference>
<keyword evidence="4" id="KW-0378">Hydrolase</keyword>